<evidence type="ECO:0000256" key="6">
    <source>
        <dbReference type="ARBA" id="ARBA00023004"/>
    </source>
</evidence>
<evidence type="ECO:0000256" key="4">
    <source>
        <dbReference type="ARBA" id="ARBA00022827"/>
    </source>
</evidence>
<evidence type="ECO:0000256" key="5">
    <source>
        <dbReference type="ARBA" id="ARBA00023002"/>
    </source>
</evidence>
<dbReference type="InterPro" id="IPR050446">
    <property type="entry name" value="FAD-oxidoreductase/Apoptosis"/>
</dbReference>
<evidence type="ECO:0000256" key="7">
    <source>
        <dbReference type="ARBA" id="ARBA00023014"/>
    </source>
</evidence>
<evidence type="ECO:0000256" key="2">
    <source>
        <dbReference type="ARBA" id="ARBA00022714"/>
    </source>
</evidence>
<accession>A0ABV0NJN8</accession>
<dbReference type="InterPro" id="IPR017941">
    <property type="entry name" value="Rieske_2Fe-2S"/>
</dbReference>
<name>A0ABV0NJN8_9TELE</name>
<dbReference type="PANTHER" id="PTHR43557:SF8">
    <property type="entry name" value="APOPTOSIS-INDUCING FACTOR 3"/>
    <property type="match status" value="1"/>
</dbReference>
<keyword evidence="10" id="KW-1185">Reference proteome</keyword>
<dbReference type="Proteomes" id="UP001476798">
    <property type="component" value="Unassembled WGS sequence"/>
</dbReference>
<reference evidence="9 10" key="1">
    <citation type="submission" date="2021-06" db="EMBL/GenBank/DDBJ databases">
        <authorList>
            <person name="Palmer J.M."/>
        </authorList>
    </citation>
    <scope>NUCLEOTIDE SEQUENCE [LARGE SCALE GENOMIC DNA]</scope>
    <source>
        <strain evidence="9 10">GA_2019</strain>
        <tissue evidence="9">Muscle</tissue>
    </source>
</reference>
<evidence type="ECO:0000259" key="8">
    <source>
        <dbReference type="PROSITE" id="PS51296"/>
    </source>
</evidence>
<keyword evidence="5" id="KW-0560">Oxidoreductase</keyword>
<dbReference type="Pfam" id="PF07992">
    <property type="entry name" value="Pyr_redox_2"/>
    <property type="match status" value="1"/>
</dbReference>
<keyword evidence="6" id="KW-0408">Iron</keyword>
<dbReference type="PANTHER" id="PTHR43557">
    <property type="entry name" value="APOPTOSIS-INDUCING FACTOR 1"/>
    <property type="match status" value="1"/>
</dbReference>
<dbReference type="SUPFAM" id="SSF50022">
    <property type="entry name" value="ISP domain"/>
    <property type="match status" value="1"/>
</dbReference>
<gene>
    <name evidence="9" type="ORF">GOODEAATRI_007106</name>
</gene>
<proteinExistence type="predicted"/>
<dbReference type="Gene3D" id="3.50.50.60">
    <property type="entry name" value="FAD/NAD(P)-binding domain"/>
    <property type="match status" value="1"/>
</dbReference>
<dbReference type="InterPro" id="IPR023753">
    <property type="entry name" value="FAD/NAD-binding_dom"/>
</dbReference>
<feature type="domain" description="Rieske" evidence="8">
    <location>
        <begin position="1"/>
        <end position="43"/>
    </location>
</feature>
<keyword evidence="2" id="KW-0001">2Fe-2S</keyword>
<keyword evidence="1" id="KW-0285">Flavoprotein</keyword>
<dbReference type="SUPFAM" id="SSF51905">
    <property type="entry name" value="FAD/NAD(P)-binding domain"/>
    <property type="match status" value="1"/>
</dbReference>
<evidence type="ECO:0000256" key="3">
    <source>
        <dbReference type="ARBA" id="ARBA00022723"/>
    </source>
</evidence>
<keyword evidence="3" id="KW-0479">Metal-binding</keyword>
<dbReference type="PROSITE" id="PS51296">
    <property type="entry name" value="RIESKE"/>
    <property type="match status" value="1"/>
</dbReference>
<evidence type="ECO:0000313" key="10">
    <source>
        <dbReference type="Proteomes" id="UP001476798"/>
    </source>
</evidence>
<evidence type="ECO:0000256" key="1">
    <source>
        <dbReference type="ARBA" id="ARBA00022630"/>
    </source>
</evidence>
<comment type="caution">
    <text evidence="9">The sequence shown here is derived from an EMBL/GenBank/DDBJ whole genome shotgun (WGS) entry which is preliminary data.</text>
</comment>
<sequence>MREVDLGCGRALLIKQHGEFSAMAHKCPHYGAPLVKGPAGLVCAETLRQEGFTDRIVMCTMDRHPPYDRPKLSKVCTQTPTSLESTAEQLRLRSMDFLQEHDIELLKEKELFETHRVKFYMLNEVSEMIGQHGQVFRK</sequence>
<protein>
    <recommendedName>
        <fullName evidence="8">Rieske domain-containing protein</fullName>
    </recommendedName>
</protein>
<evidence type="ECO:0000313" key="9">
    <source>
        <dbReference type="EMBL" id="MEQ2171089.1"/>
    </source>
</evidence>
<dbReference type="InterPro" id="IPR036922">
    <property type="entry name" value="Rieske_2Fe-2S_sf"/>
</dbReference>
<organism evidence="9 10">
    <name type="scientific">Goodea atripinnis</name>
    <dbReference type="NCBI Taxonomy" id="208336"/>
    <lineage>
        <taxon>Eukaryota</taxon>
        <taxon>Metazoa</taxon>
        <taxon>Chordata</taxon>
        <taxon>Craniata</taxon>
        <taxon>Vertebrata</taxon>
        <taxon>Euteleostomi</taxon>
        <taxon>Actinopterygii</taxon>
        <taxon>Neopterygii</taxon>
        <taxon>Teleostei</taxon>
        <taxon>Neoteleostei</taxon>
        <taxon>Acanthomorphata</taxon>
        <taxon>Ovalentaria</taxon>
        <taxon>Atherinomorphae</taxon>
        <taxon>Cyprinodontiformes</taxon>
        <taxon>Goodeidae</taxon>
        <taxon>Goodea</taxon>
    </lineage>
</organism>
<dbReference type="InterPro" id="IPR036188">
    <property type="entry name" value="FAD/NAD-bd_sf"/>
</dbReference>
<keyword evidence="4" id="KW-0274">FAD</keyword>
<keyword evidence="7" id="KW-0411">Iron-sulfur</keyword>
<dbReference type="EMBL" id="JAHRIO010040331">
    <property type="protein sequence ID" value="MEQ2171089.1"/>
    <property type="molecule type" value="Genomic_DNA"/>
</dbReference>